<keyword evidence="2" id="KW-1185">Reference proteome</keyword>
<dbReference type="AlphaFoldDB" id="A0A8X6WH08"/>
<dbReference type="Proteomes" id="UP000887159">
    <property type="component" value="Unassembled WGS sequence"/>
</dbReference>
<accession>A0A8X6WH08</accession>
<name>A0A8X6WH08_TRICX</name>
<gene>
    <name evidence="1" type="ORF">TNCV_154861</name>
</gene>
<evidence type="ECO:0000313" key="2">
    <source>
        <dbReference type="Proteomes" id="UP000887159"/>
    </source>
</evidence>
<dbReference type="EMBL" id="BMAU01021429">
    <property type="protein sequence ID" value="GFY34913.1"/>
    <property type="molecule type" value="Genomic_DNA"/>
</dbReference>
<sequence length="168" mass="18760">MTLLHIEALKETHLFGGCPFFRSLHQVAILHMNGKEGRLLYGRNAKECIHRVEVTSRYIDLPYGLRGAVTWGSHSGQAFASEEPMVVGIKTESAGCRPVFLSIRNSWERERGLLRGFKETNWKATGYFGGTPGIENLGQAVRLREDLQSGFFFLGKATGQRKIGTGEF</sequence>
<reference evidence="1" key="1">
    <citation type="submission" date="2020-08" db="EMBL/GenBank/DDBJ databases">
        <title>Multicomponent nature underlies the extraordinary mechanical properties of spider dragline silk.</title>
        <authorList>
            <person name="Kono N."/>
            <person name="Nakamura H."/>
            <person name="Mori M."/>
            <person name="Yoshida Y."/>
            <person name="Ohtoshi R."/>
            <person name="Malay A.D."/>
            <person name="Moran D.A.P."/>
            <person name="Tomita M."/>
            <person name="Numata K."/>
            <person name="Arakawa K."/>
        </authorList>
    </citation>
    <scope>NUCLEOTIDE SEQUENCE</scope>
</reference>
<proteinExistence type="predicted"/>
<comment type="caution">
    <text evidence="1">The sequence shown here is derived from an EMBL/GenBank/DDBJ whole genome shotgun (WGS) entry which is preliminary data.</text>
</comment>
<protein>
    <submittedName>
        <fullName evidence="1">Uncharacterized protein</fullName>
    </submittedName>
</protein>
<evidence type="ECO:0000313" key="1">
    <source>
        <dbReference type="EMBL" id="GFY34913.1"/>
    </source>
</evidence>
<organism evidence="1 2">
    <name type="scientific">Trichonephila clavipes</name>
    <name type="common">Golden silk orbweaver</name>
    <name type="synonym">Nephila clavipes</name>
    <dbReference type="NCBI Taxonomy" id="2585209"/>
    <lineage>
        <taxon>Eukaryota</taxon>
        <taxon>Metazoa</taxon>
        <taxon>Ecdysozoa</taxon>
        <taxon>Arthropoda</taxon>
        <taxon>Chelicerata</taxon>
        <taxon>Arachnida</taxon>
        <taxon>Araneae</taxon>
        <taxon>Araneomorphae</taxon>
        <taxon>Entelegynae</taxon>
        <taxon>Araneoidea</taxon>
        <taxon>Nephilidae</taxon>
        <taxon>Trichonephila</taxon>
    </lineage>
</organism>